<dbReference type="EMBL" id="JBBNAG010000004">
    <property type="protein sequence ID" value="KAK9140124.1"/>
    <property type="molecule type" value="Genomic_DNA"/>
</dbReference>
<evidence type="ECO:0000313" key="2">
    <source>
        <dbReference type="Proteomes" id="UP001419268"/>
    </source>
</evidence>
<protein>
    <submittedName>
        <fullName evidence="1">Uncharacterized protein</fullName>
    </submittedName>
</protein>
<dbReference type="Proteomes" id="UP001419268">
    <property type="component" value="Unassembled WGS sequence"/>
</dbReference>
<organism evidence="1 2">
    <name type="scientific">Stephania cephalantha</name>
    <dbReference type="NCBI Taxonomy" id="152367"/>
    <lineage>
        <taxon>Eukaryota</taxon>
        <taxon>Viridiplantae</taxon>
        <taxon>Streptophyta</taxon>
        <taxon>Embryophyta</taxon>
        <taxon>Tracheophyta</taxon>
        <taxon>Spermatophyta</taxon>
        <taxon>Magnoliopsida</taxon>
        <taxon>Ranunculales</taxon>
        <taxon>Menispermaceae</taxon>
        <taxon>Menispermoideae</taxon>
        <taxon>Cissampelideae</taxon>
        <taxon>Stephania</taxon>
    </lineage>
</organism>
<keyword evidence="2" id="KW-1185">Reference proteome</keyword>
<reference evidence="1 2" key="1">
    <citation type="submission" date="2024-01" db="EMBL/GenBank/DDBJ databases">
        <title>Genome assemblies of Stephania.</title>
        <authorList>
            <person name="Yang L."/>
        </authorList>
    </citation>
    <scope>NUCLEOTIDE SEQUENCE [LARGE SCALE GENOMIC DNA]</scope>
    <source>
        <strain evidence="1">JXDWG</strain>
        <tissue evidence="1">Leaf</tissue>
    </source>
</reference>
<sequence length="59" mass="6853">MESATELFRFESKGSKIYLSMEIGRTFKVNGQRLKPYYENFDNSLKDGVDLEPLYLPGE</sequence>
<accession>A0AAP0PEN4</accession>
<evidence type="ECO:0000313" key="1">
    <source>
        <dbReference type="EMBL" id="KAK9140124.1"/>
    </source>
</evidence>
<name>A0AAP0PEN4_9MAGN</name>
<comment type="caution">
    <text evidence="1">The sequence shown here is derived from an EMBL/GenBank/DDBJ whole genome shotgun (WGS) entry which is preliminary data.</text>
</comment>
<proteinExistence type="predicted"/>
<gene>
    <name evidence="1" type="ORF">Scep_009805</name>
</gene>
<dbReference type="AlphaFoldDB" id="A0AAP0PEN4"/>